<evidence type="ECO:0000256" key="2">
    <source>
        <dbReference type="SAM" id="MobiDB-lite"/>
    </source>
</evidence>
<dbReference type="SMART" id="SM00717">
    <property type="entry name" value="SANT"/>
    <property type="match status" value="2"/>
</dbReference>
<organism evidence="4 5">
    <name type="scientific">Pisum sativum</name>
    <name type="common">Garden pea</name>
    <name type="synonym">Lathyrus oleraceus</name>
    <dbReference type="NCBI Taxonomy" id="3888"/>
    <lineage>
        <taxon>Eukaryota</taxon>
        <taxon>Viridiplantae</taxon>
        <taxon>Streptophyta</taxon>
        <taxon>Embryophyta</taxon>
        <taxon>Tracheophyta</taxon>
        <taxon>Spermatophyta</taxon>
        <taxon>Magnoliopsida</taxon>
        <taxon>eudicotyledons</taxon>
        <taxon>Gunneridae</taxon>
        <taxon>Pentapetalae</taxon>
        <taxon>rosids</taxon>
        <taxon>fabids</taxon>
        <taxon>Fabales</taxon>
        <taxon>Fabaceae</taxon>
        <taxon>Papilionoideae</taxon>
        <taxon>50 kb inversion clade</taxon>
        <taxon>NPAAA clade</taxon>
        <taxon>Hologalegina</taxon>
        <taxon>IRL clade</taxon>
        <taxon>Fabeae</taxon>
        <taxon>Lathyrus</taxon>
    </lineage>
</organism>
<dbReference type="PROSITE" id="PS51293">
    <property type="entry name" value="SANT"/>
    <property type="match status" value="2"/>
</dbReference>
<dbReference type="InterPro" id="IPR009057">
    <property type="entry name" value="Homeodomain-like_sf"/>
</dbReference>
<feature type="region of interest" description="Disordered" evidence="2">
    <location>
        <begin position="1700"/>
        <end position="1723"/>
    </location>
</feature>
<dbReference type="Pfam" id="PF00249">
    <property type="entry name" value="Myb_DNA-binding"/>
    <property type="match status" value="2"/>
</dbReference>
<dbReference type="SUPFAM" id="SSF46689">
    <property type="entry name" value="Homeodomain-like"/>
    <property type="match status" value="2"/>
</dbReference>
<dbReference type="Gramene" id="Psat6g185160.1">
    <property type="protein sequence ID" value="Psat6g185160.1.cds"/>
    <property type="gene ID" value="Psat6g185160"/>
</dbReference>
<dbReference type="PANTHER" id="PTHR47340:SF1">
    <property type="entry name" value="DUPLICATED HOMEODOMAIN-LIKE SUPERFAMILY PROTEIN"/>
    <property type="match status" value="1"/>
</dbReference>
<evidence type="ECO:0000256" key="1">
    <source>
        <dbReference type="SAM" id="Coils"/>
    </source>
</evidence>
<dbReference type="Gene3D" id="1.10.10.60">
    <property type="entry name" value="Homeodomain-like"/>
    <property type="match status" value="1"/>
</dbReference>
<evidence type="ECO:0000259" key="3">
    <source>
        <dbReference type="PROSITE" id="PS51293"/>
    </source>
</evidence>
<feature type="compositionally biased region" description="Basic and acidic residues" evidence="2">
    <location>
        <begin position="7"/>
        <end position="23"/>
    </location>
</feature>
<protein>
    <recommendedName>
        <fullName evidence="3">SANT domain-containing protein</fullName>
    </recommendedName>
</protein>
<sequence length="1723" mass="188700">MPPEPLPWDRKDFFKERKHERSESVGSVARWRDSSHHRDLNRWGSTEFRRPPGHGKQGGWHMFSEEPGRGYGVSRSGDKMLEEDSRPSVSRDGKYGRSSKDNRGPSGQRDWRGHSWEATNGSPNLSRRSSDMNNDRRSVDDSTTYSSHPHSDSVNTWKQQHLKDQHDKMGGVNELGAAPRCDKENSSIDWKPLKWNRSGSLSSRGSGFSHSSCSRSMAGADSNEAKPDLKPKNITAIELHSGEGTACVTSSMPSEDTTSRKKKPRLNWGEGLAKYEKKKVERPDPGANKDGSVSYAGNMEPCNFISSNLVDKSPKVTEFSDCASPATPSSVACSSSPGVDDKLLGKTANADNNLSNLSDSPAPGFQNHLQKFCLSLDNLDIDSLNNLGSSIVELVQSDDPSSEDSCLVRSNAIKTLLIWKADISKVLEMTESEIDLLENELKSLKSDSVDRYQSPVALGSQQAGSSIKIYEEHEVSQKVIRPVPLKIISSDEPNIEMMPLSTNLCSIHENDKEEDIDSPGSATSKFVEPLPLVKAVSSRNTGGYDNLSRDMDTVQSTTMKCLVRCTTRKDPRVSACNDVNRPADVKETFGANTCSSYEDTYNSIIASNKESANRAHGVFAKLVPKECKNPVNMGVSNDSLCQAFVMEKFAEKKRLEKVKERVTVLKFKALHHLWKEDMRLLSIKKCRPKSHKKNEPSVRTTCSSNLKNRSSIRSRFPFPAGNHLSLVPTSDIINFTSKLLSESQAQVQRNTLKMPALILDEKEKMVTKFISSNGLVEDPLAIEKERDMINPWTSEEKDIFLEKFAVFGKDFRKIASFLDHKTTADCVEFYYKNHKSECFQKLKMKDVDKLGKSYAARTNLMASGNKRMQAGRLLLEGFGNVKASRGEGSIIERSNSLETLGDERETAAAADVLAGICGSLSSEAMSSCITSSIGPVDGNKERKFLKENPLRQQPLMPDISQNADDETCSDESCGEVDLSGWTDDEKAAFLQAVSSFGKDFTKIAQCVGTRSREHCKVFFSKTQKCLGLNLVRPVPGIVGSPPDDDANGGESDTDDACLVETGSVVDADISGNKTDEDLPSDALNIFHAESNLLEARRLSAELNDISGNKTDEDLPSDALNIFHAESNPLEARRLSGELNDISGNKTDENLPSDALNIFHAEFNPLEASRLSAELNESREITGTEVLLENVDMISDVCAIKVESKPASDDSVVGLGKTDKSCSVNEHPAKVMSDSIEVANKLGDAARESIYTVGIIKPLECGSVDMDTMVSEGSSRDLRNEVERQRVEAPPCFDDRDDKHEADAGVVVELKSCVLESSISANLSFSHVANSCSGLSFGSENKHVSFGKPHASALSTNNSWTTTNSLLLNSAPPCEKAVSQDRLSSSCDIQRGRDMRCHSSGSNGDHQLPLPCNHLETVSILQGYPMQVPVKKEVDGDVNCSSSATEFPLPQKVQQTDDHFKTLCHSSDSEKTSRNGDVKLFGKILTNLSSNQKPNLITKGSEESGTHHPKSSNKSCKRKFTSHQNSDGNLKILKFDHADYLGLENVPVRSYGYWGGTGIIQTGLPSLPDSSFLLAKYPAAFSNYPTSSSSLEQQPLQPFGASTFNARDINGSNAMVDYPMFRSRDSPKGQPFLVDANHSQDVFSEMHRRNSFEAISSMQQHGIGVMGMNGVGRPGILVGGSCSGVSDPVAAIKMHYSNSEKYDGQSGSILRDDDSWGGKGDNGR</sequence>
<feature type="compositionally biased region" description="Basic and acidic residues" evidence="2">
    <location>
        <begin position="30"/>
        <end position="41"/>
    </location>
</feature>
<feature type="coiled-coil region" evidence="1">
    <location>
        <begin position="420"/>
        <end position="447"/>
    </location>
</feature>
<gene>
    <name evidence="4" type="ORF">KIW84_065001</name>
</gene>
<feature type="compositionally biased region" description="Basic and acidic residues" evidence="2">
    <location>
        <begin position="1709"/>
        <end position="1723"/>
    </location>
</feature>
<feature type="region of interest" description="Disordered" evidence="2">
    <location>
        <begin position="1491"/>
        <end position="1522"/>
    </location>
</feature>
<dbReference type="InterPro" id="IPR001005">
    <property type="entry name" value="SANT/Myb"/>
</dbReference>
<feature type="region of interest" description="Disordered" evidence="2">
    <location>
        <begin position="1"/>
        <end position="264"/>
    </location>
</feature>
<feature type="compositionally biased region" description="Polar residues" evidence="2">
    <location>
        <begin position="143"/>
        <end position="159"/>
    </location>
</feature>
<accession>A0A9D5ABU1</accession>
<comment type="caution">
    <text evidence="4">The sequence shown here is derived from an EMBL/GenBank/DDBJ whole genome shotgun (WGS) entry which is preliminary data.</text>
</comment>
<dbReference type="PANTHER" id="PTHR47340">
    <property type="entry name" value="DUPLICATED HOMEODOMAIN-LIKE SUPERFAMILY PROTEIN"/>
    <property type="match status" value="1"/>
</dbReference>
<dbReference type="InterPro" id="IPR017884">
    <property type="entry name" value="SANT_dom"/>
</dbReference>
<keyword evidence="5" id="KW-1185">Reference proteome</keyword>
<dbReference type="Gramene" id="Psat06G0500100-T1">
    <property type="protein sequence ID" value="KAI5399890.1"/>
    <property type="gene ID" value="KIW84_065001"/>
</dbReference>
<feature type="compositionally biased region" description="Basic residues" evidence="2">
    <location>
        <begin position="1506"/>
        <end position="1520"/>
    </location>
</feature>
<evidence type="ECO:0000313" key="5">
    <source>
        <dbReference type="Proteomes" id="UP001058974"/>
    </source>
</evidence>
<dbReference type="OrthoDB" id="10258692at2759"/>
<name>A0A9D5ABU1_PEA</name>
<feature type="compositionally biased region" description="Polar residues" evidence="2">
    <location>
        <begin position="247"/>
        <end position="256"/>
    </location>
</feature>
<reference evidence="4 5" key="1">
    <citation type="journal article" date="2022" name="Nat. Genet.">
        <title>Improved pea reference genome and pan-genome highlight genomic features and evolutionary characteristics.</title>
        <authorList>
            <person name="Yang T."/>
            <person name="Liu R."/>
            <person name="Luo Y."/>
            <person name="Hu S."/>
            <person name="Wang D."/>
            <person name="Wang C."/>
            <person name="Pandey M.K."/>
            <person name="Ge S."/>
            <person name="Xu Q."/>
            <person name="Li N."/>
            <person name="Li G."/>
            <person name="Huang Y."/>
            <person name="Saxena R.K."/>
            <person name="Ji Y."/>
            <person name="Li M."/>
            <person name="Yan X."/>
            <person name="He Y."/>
            <person name="Liu Y."/>
            <person name="Wang X."/>
            <person name="Xiang C."/>
            <person name="Varshney R.K."/>
            <person name="Ding H."/>
            <person name="Gao S."/>
            <person name="Zong X."/>
        </authorList>
    </citation>
    <scope>NUCLEOTIDE SEQUENCE [LARGE SCALE GENOMIC DNA]</scope>
    <source>
        <strain evidence="4 5">cv. Zhongwan 6</strain>
    </source>
</reference>
<feature type="compositionally biased region" description="Basic and acidic residues" evidence="2">
    <location>
        <begin position="128"/>
        <end position="140"/>
    </location>
</feature>
<feature type="domain" description="SANT" evidence="3">
    <location>
        <begin position="976"/>
        <end position="1027"/>
    </location>
</feature>
<proteinExistence type="predicted"/>
<evidence type="ECO:0000313" key="4">
    <source>
        <dbReference type="EMBL" id="KAI5399890.1"/>
    </source>
</evidence>
<dbReference type="Gene3D" id="1.20.58.1880">
    <property type="match status" value="1"/>
</dbReference>
<feature type="domain" description="SANT" evidence="3">
    <location>
        <begin position="787"/>
        <end position="838"/>
    </location>
</feature>
<keyword evidence="1" id="KW-0175">Coiled coil</keyword>
<feature type="compositionally biased region" description="Low complexity" evidence="2">
    <location>
        <begin position="197"/>
        <end position="216"/>
    </location>
</feature>
<feature type="compositionally biased region" description="Basic and acidic residues" evidence="2">
    <location>
        <begin position="76"/>
        <end position="115"/>
    </location>
</feature>
<dbReference type="CDD" id="cd00167">
    <property type="entry name" value="SANT"/>
    <property type="match status" value="1"/>
</dbReference>
<dbReference type="EMBL" id="JAMSHJ010000006">
    <property type="protein sequence ID" value="KAI5399890.1"/>
    <property type="molecule type" value="Genomic_DNA"/>
</dbReference>
<dbReference type="Proteomes" id="UP001058974">
    <property type="component" value="Chromosome 6"/>
</dbReference>